<sequence>MERRLYDAAVEGDATTLSRLLQEDPLAIHKAALKCDDKNPLHIAAILGHVDFVKAILQVDFAYIMCLARDQDGRNPLHLAAMYDRLEVLQELLDAGCQANSAHSMCLARDRDGRNPLHLAAMYGRVAVLQVLIRAGFQAALEKTDGGGTILHLCIKYNQLEALTTLVDILKYPEFVSAKNEDGMTILHLAIHYKQHEVTFFLSFFINFMDNFFFISLLSFYLLGKGKGEEKEKGRRGVAGGPLLRKSRVDNVKSEMARLGHTTGAQTRNFSTGLQNLITESRSWIQVACSIIATMAFQASMRPPGGFWQDDLIVDSQGTPVPNPHRAGEAILAYAHPRSYQLFVFTSQMSFWAALLTIIITICDFTGSLARLLLSLLLYIAIVTLTTTQYISIISVYPKGLTQKRRQRTALAGVVLLYSSVCLLGGILVIAVVWRKLKRKNRVQLNHLGELRDSAAAAAAHV</sequence>
<dbReference type="Pfam" id="PF13962">
    <property type="entry name" value="PGG"/>
    <property type="match status" value="1"/>
</dbReference>
<dbReference type="Gene3D" id="1.25.40.20">
    <property type="entry name" value="Ankyrin repeat-containing domain"/>
    <property type="match status" value="1"/>
</dbReference>
<keyword evidence="4 8" id="KW-1133">Transmembrane helix</keyword>
<keyword evidence="2 8" id="KW-0812">Transmembrane</keyword>
<evidence type="ECO:0000256" key="4">
    <source>
        <dbReference type="ARBA" id="ARBA00022989"/>
    </source>
</evidence>
<evidence type="ECO:0000256" key="6">
    <source>
        <dbReference type="ARBA" id="ARBA00023136"/>
    </source>
</evidence>
<dbReference type="GO" id="GO:0005886">
    <property type="term" value="C:plasma membrane"/>
    <property type="evidence" value="ECO:0007669"/>
    <property type="project" value="TreeGrafter"/>
</dbReference>
<dbReference type="InterPro" id="IPR002110">
    <property type="entry name" value="Ankyrin_rpt"/>
</dbReference>
<accession>A0A068UIL8</accession>
<reference evidence="11" key="1">
    <citation type="journal article" date="2014" name="Science">
        <title>The coffee genome provides insight into the convergent evolution of caffeine biosynthesis.</title>
        <authorList>
            <person name="Denoeud F."/>
            <person name="Carretero-Paulet L."/>
            <person name="Dereeper A."/>
            <person name="Droc G."/>
            <person name="Guyot R."/>
            <person name="Pietrella M."/>
            <person name="Zheng C."/>
            <person name="Alberti A."/>
            <person name="Anthony F."/>
            <person name="Aprea G."/>
            <person name="Aury J.M."/>
            <person name="Bento P."/>
            <person name="Bernard M."/>
            <person name="Bocs S."/>
            <person name="Campa C."/>
            <person name="Cenci A."/>
            <person name="Combes M.C."/>
            <person name="Crouzillat D."/>
            <person name="Da Silva C."/>
            <person name="Daddiego L."/>
            <person name="De Bellis F."/>
            <person name="Dussert S."/>
            <person name="Garsmeur O."/>
            <person name="Gayraud T."/>
            <person name="Guignon V."/>
            <person name="Jahn K."/>
            <person name="Jamilloux V."/>
            <person name="Joet T."/>
            <person name="Labadie K."/>
            <person name="Lan T."/>
            <person name="Leclercq J."/>
            <person name="Lepelley M."/>
            <person name="Leroy T."/>
            <person name="Li L.T."/>
            <person name="Librado P."/>
            <person name="Lopez L."/>
            <person name="Munoz A."/>
            <person name="Noel B."/>
            <person name="Pallavicini A."/>
            <person name="Perrotta G."/>
            <person name="Poncet V."/>
            <person name="Pot D."/>
            <person name="Priyono X."/>
            <person name="Rigoreau M."/>
            <person name="Rouard M."/>
            <person name="Rozas J."/>
            <person name="Tranchant-Dubreuil C."/>
            <person name="VanBuren R."/>
            <person name="Zhang Q."/>
            <person name="Andrade A.C."/>
            <person name="Argout X."/>
            <person name="Bertrand B."/>
            <person name="de Kochko A."/>
            <person name="Graziosi G."/>
            <person name="Henry R.J."/>
            <person name="Jayarama X."/>
            <person name="Ming R."/>
            <person name="Nagai C."/>
            <person name="Rounsley S."/>
            <person name="Sankoff D."/>
            <person name="Giuliano G."/>
            <person name="Albert V.A."/>
            <person name="Wincker P."/>
            <person name="Lashermes P."/>
        </authorList>
    </citation>
    <scope>NUCLEOTIDE SEQUENCE [LARGE SCALE GENOMIC DNA]</scope>
    <source>
        <strain evidence="11">cv. DH200-94</strain>
    </source>
</reference>
<protein>
    <recommendedName>
        <fullName evidence="9">PGG domain-containing protein</fullName>
    </recommendedName>
</protein>
<dbReference type="Proteomes" id="UP000295252">
    <property type="component" value="Chromosome X"/>
</dbReference>
<dbReference type="SUPFAM" id="SSF48403">
    <property type="entry name" value="Ankyrin repeat"/>
    <property type="match status" value="1"/>
</dbReference>
<feature type="transmembrane region" description="Helical" evidence="8">
    <location>
        <begin position="351"/>
        <end position="370"/>
    </location>
</feature>
<dbReference type="STRING" id="49390.A0A068UIL8"/>
<evidence type="ECO:0000256" key="3">
    <source>
        <dbReference type="ARBA" id="ARBA00022737"/>
    </source>
</evidence>
<feature type="transmembrane region" description="Helical" evidence="8">
    <location>
        <begin position="376"/>
        <end position="397"/>
    </location>
</feature>
<feature type="repeat" description="ANK" evidence="7">
    <location>
        <begin position="112"/>
        <end position="144"/>
    </location>
</feature>
<evidence type="ECO:0000256" key="5">
    <source>
        <dbReference type="ARBA" id="ARBA00023043"/>
    </source>
</evidence>
<dbReference type="PROSITE" id="PS50297">
    <property type="entry name" value="ANK_REP_REGION"/>
    <property type="match status" value="3"/>
</dbReference>
<dbReference type="AlphaFoldDB" id="A0A068UIL8"/>
<evidence type="ECO:0000256" key="8">
    <source>
        <dbReference type="SAM" id="Phobius"/>
    </source>
</evidence>
<organism evidence="10 11">
    <name type="scientific">Coffea canephora</name>
    <name type="common">Robusta coffee</name>
    <dbReference type="NCBI Taxonomy" id="49390"/>
    <lineage>
        <taxon>Eukaryota</taxon>
        <taxon>Viridiplantae</taxon>
        <taxon>Streptophyta</taxon>
        <taxon>Embryophyta</taxon>
        <taxon>Tracheophyta</taxon>
        <taxon>Spermatophyta</taxon>
        <taxon>Magnoliopsida</taxon>
        <taxon>eudicotyledons</taxon>
        <taxon>Gunneridae</taxon>
        <taxon>Pentapetalae</taxon>
        <taxon>asterids</taxon>
        <taxon>lamiids</taxon>
        <taxon>Gentianales</taxon>
        <taxon>Rubiaceae</taxon>
        <taxon>Ixoroideae</taxon>
        <taxon>Gardenieae complex</taxon>
        <taxon>Bertiereae - Coffeeae clade</taxon>
        <taxon>Coffeeae</taxon>
        <taxon>Coffea</taxon>
    </lineage>
</organism>
<evidence type="ECO:0000256" key="1">
    <source>
        <dbReference type="ARBA" id="ARBA00004141"/>
    </source>
</evidence>
<dbReference type="InterPro" id="IPR036770">
    <property type="entry name" value="Ankyrin_rpt-contain_sf"/>
</dbReference>
<dbReference type="PANTHER" id="PTHR24186">
    <property type="entry name" value="PROTEIN PHOSPHATASE 1 REGULATORY SUBUNIT"/>
    <property type="match status" value="1"/>
</dbReference>
<feature type="domain" description="PGG" evidence="9">
    <location>
        <begin position="278"/>
        <end position="388"/>
    </location>
</feature>
<dbReference type="Gramene" id="CDP08311">
    <property type="protein sequence ID" value="CDP08311"/>
    <property type="gene ID" value="GSCOC_T00027105001"/>
</dbReference>
<dbReference type="SMART" id="SM00248">
    <property type="entry name" value="ANK"/>
    <property type="match status" value="5"/>
</dbReference>
<evidence type="ECO:0000256" key="7">
    <source>
        <dbReference type="PROSITE-ProRule" id="PRU00023"/>
    </source>
</evidence>
<keyword evidence="5 7" id="KW-0040">ANK repeat</keyword>
<evidence type="ECO:0000256" key="2">
    <source>
        <dbReference type="ARBA" id="ARBA00022692"/>
    </source>
</evidence>
<dbReference type="PANTHER" id="PTHR24186:SF37">
    <property type="entry name" value="PGG DOMAIN-CONTAINING PROTEIN"/>
    <property type="match status" value="1"/>
</dbReference>
<feature type="repeat" description="ANK" evidence="7">
    <location>
        <begin position="36"/>
        <end position="58"/>
    </location>
</feature>
<keyword evidence="6 8" id="KW-0472">Membrane</keyword>
<feature type="repeat" description="ANK" evidence="7">
    <location>
        <begin position="72"/>
        <end position="104"/>
    </location>
</feature>
<dbReference type="PROSITE" id="PS50088">
    <property type="entry name" value="ANK_REPEAT"/>
    <property type="match status" value="3"/>
</dbReference>
<dbReference type="PhylomeDB" id="A0A068UIL8"/>
<evidence type="ECO:0000259" key="9">
    <source>
        <dbReference type="Pfam" id="PF13962"/>
    </source>
</evidence>
<name>A0A068UIL8_COFCA</name>
<keyword evidence="11" id="KW-1185">Reference proteome</keyword>
<dbReference type="Pfam" id="PF12796">
    <property type="entry name" value="Ank_2"/>
    <property type="match status" value="2"/>
</dbReference>
<proteinExistence type="predicted"/>
<dbReference type="OMA" id="YANIVQE"/>
<comment type="subcellular location">
    <subcellularLocation>
        <location evidence="1">Membrane</location>
        <topology evidence="1">Multi-pass membrane protein</topology>
    </subcellularLocation>
</comment>
<evidence type="ECO:0000313" key="11">
    <source>
        <dbReference type="Proteomes" id="UP000295252"/>
    </source>
</evidence>
<dbReference type="EMBL" id="HG739115">
    <property type="protein sequence ID" value="CDP08311.1"/>
    <property type="molecule type" value="Genomic_DNA"/>
</dbReference>
<evidence type="ECO:0000313" key="10">
    <source>
        <dbReference type="EMBL" id="CDP08311.1"/>
    </source>
</evidence>
<keyword evidence="3" id="KW-0677">Repeat</keyword>
<dbReference type="InParanoid" id="A0A068UIL8"/>
<dbReference type="InterPro" id="IPR026961">
    <property type="entry name" value="PGG_dom"/>
</dbReference>
<feature type="transmembrane region" description="Helical" evidence="8">
    <location>
        <begin position="200"/>
        <end position="223"/>
    </location>
</feature>
<gene>
    <name evidence="10" type="ORF">GSCOC_T00027105001</name>
</gene>
<feature type="transmembrane region" description="Helical" evidence="8">
    <location>
        <begin position="409"/>
        <end position="434"/>
    </location>
</feature>